<reference evidence="1" key="1">
    <citation type="submission" date="2022-07" db="EMBL/GenBank/DDBJ databases">
        <title>Genome Sequence of Physisporinus lineatus.</title>
        <authorList>
            <person name="Buettner E."/>
        </authorList>
    </citation>
    <scope>NUCLEOTIDE SEQUENCE</scope>
    <source>
        <strain evidence="1">VT162</strain>
    </source>
</reference>
<accession>A0AAD5V044</accession>
<evidence type="ECO:0000313" key="2">
    <source>
        <dbReference type="Proteomes" id="UP001212997"/>
    </source>
</evidence>
<protein>
    <submittedName>
        <fullName evidence="1">Uncharacterized protein</fullName>
    </submittedName>
</protein>
<organism evidence="1 2">
    <name type="scientific">Meripilus lineatus</name>
    <dbReference type="NCBI Taxonomy" id="2056292"/>
    <lineage>
        <taxon>Eukaryota</taxon>
        <taxon>Fungi</taxon>
        <taxon>Dikarya</taxon>
        <taxon>Basidiomycota</taxon>
        <taxon>Agaricomycotina</taxon>
        <taxon>Agaricomycetes</taxon>
        <taxon>Polyporales</taxon>
        <taxon>Meripilaceae</taxon>
        <taxon>Meripilus</taxon>
    </lineage>
</organism>
<evidence type="ECO:0000313" key="1">
    <source>
        <dbReference type="EMBL" id="KAJ3481233.1"/>
    </source>
</evidence>
<proteinExistence type="predicted"/>
<name>A0AAD5V044_9APHY</name>
<dbReference type="EMBL" id="JANAWD010000332">
    <property type="protein sequence ID" value="KAJ3481233.1"/>
    <property type="molecule type" value="Genomic_DNA"/>
</dbReference>
<sequence length="171" mass="19282">MRRPRSKAFIHYLQVRIWARVKDSWLEGPCVPIGMLFHVEPCRNVRPTWVSTAPPVFKSAGDAQKLLLTVHDPKTNITLRLSVSNELSIVSFDSQCLLVTFGHTRCLLKMIRSQESPSPSRYLLLLLVYSLLSALWSTSDDLFVPLAPFDTEEVERGLDGNVFQFLGLGAP</sequence>
<comment type="caution">
    <text evidence="1">The sequence shown here is derived from an EMBL/GenBank/DDBJ whole genome shotgun (WGS) entry which is preliminary data.</text>
</comment>
<keyword evidence="2" id="KW-1185">Reference proteome</keyword>
<dbReference type="Proteomes" id="UP001212997">
    <property type="component" value="Unassembled WGS sequence"/>
</dbReference>
<gene>
    <name evidence="1" type="ORF">NLI96_g7801</name>
</gene>
<dbReference type="AlphaFoldDB" id="A0AAD5V044"/>